<evidence type="ECO:0000313" key="3">
    <source>
        <dbReference type="Proteomes" id="UP000034085"/>
    </source>
</evidence>
<dbReference type="PATRIC" id="fig|1261127.3.peg.5608"/>
<evidence type="ECO:0000256" key="1">
    <source>
        <dbReference type="SAM" id="Phobius"/>
    </source>
</evidence>
<keyword evidence="1" id="KW-0812">Transmembrane</keyword>
<keyword evidence="1" id="KW-1133">Transmembrane helix</keyword>
<name>A0A0F6RIZ8_CITAM</name>
<organism evidence="2 3">
    <name type="scientific">Citrobacter amalonaticus Y19</name>
    <dbReference type="NCBI Taxonomy" id="1261127"/>
    <lineage>
        <taxon>Bacteria</taxon>
        <taxon>Pseudomonadati</taxon>
        <taxon>Pseudomonadota</taxon>
        <taxon>Gammaproteobacteria</taxon>
        <taxon>Enterobacterales</taxon>
        <taxon>Enterobacteriaceae</taxon>
        <taxon>Citrobacter</taxon>
    </lineage>
</organism>
<reference evidence="2 3" key="1">
    <citation type="submission" date="2015-03" db="EMBL/GenBank/DDBJ databases">
        <title>Complete genome sequence of Citrobacter amalonaticus Y19.</title>
        <authorList>
            <person name="Park S."/>
        </authorList>
    </citation>
    <scope>NUCLEOTIDE SEQUENCE [LARGE SCALE GENOMIC DNA]</scope>
    <source>
        <strain evidence="2 3">Y19</strain>
        <plasmid evidence="3">Plasmid</plasmid>
    </source>
</reference>
<feature type="transmembrane region" description="Helical" evidence="1">
    <location>
        <begin position="200"/>
        <end position="221"/>
    </location>
</feature>
<geneLocation type="plasmid" evidence="2">
    <name>unnamed</name>
</geneLocation>
<dbReference type="KEGG" id="cama:F384_27020"/>
<feature type="transmembrane region" description="Helical" evidence="1">
    <location>
        <begin position="30"/>
        <end position="49"/>
    </location>
</feature>
<evidence type="ECO:0000313" key="2">
    <source>
        <dbReference type="EMBL" id="AKE62203.1"/>
    </source>
</evidence>
<proteinExistence type="predicted"/>
<keyword evidence="1" id="KW-0472">Membrane</keyword>
<feature type="transmembrane region" description="Helical" evidence="1">
    <location>
        <begin position="129"/>
        <end position="153"/>
    </location>
</feature>
<feature type="transmembrane region" description="Helical" evidence="1">
    <location>
        <begin position="174"/>
        <end position="194"/>
    </location>
</feature>
<accession>A0A0F6RIZ8</accession>
<keyword evidence="2" id="KW-0614">Plasmid</keyword>
<dbReference type="Proteomes" id="UP000034085">
    <property type="component" value="Plasmid"/>
</dbReference>
<dbReference type="EMBL" id="CP011133">
    <property type="protein sequence ID" value="AKE62203.1"/>
    <property type="molecule type" value="Genomic_DNA"/>
</dbReference>
<protein>
    <submittedName>
        <fullName evidence="2">Uncharacterized protein</fullName>
    </submittedName>
</protein>
<sequence>MFISNNLSFRQIHECLVSAAKYPFLSVRTLVVSLVVILFECMIALNIAVREGAVSDLHVALIASYIMFTTGIMLWSLKTAEMHNKATWVLIIAGLMCGFLLSGNYKIAADFNSTINAEFWISFRQALTTIAYASLALTLLPYPIWVAFGLLMIEKVRTDKITRNVYLGKMIINTRLILILAFVSICSHVLLVITSYISPVILVFTPLLTIWLTVFIVLIIFQVTSGRTPGALIQEIARIKL</sequence>
<feature type="transmembrane region" description="Helical" evidence="1">
    <location>
        <begin position="55"/>
        <end position="75"/>
    </location>
</feature>
<dbReference type="HOGENOM" id="CLU_1150272_0_0_6"/>
<gene>
    <name evidence="2" type="ORF">F384_27020</name>
</gene>
<dbReference type="AlphaFoldDB" id="A0A0F6RIZ8"/>
<feature type="transmembrane region" description="Helical" evidence="1">
    <location>
        <begin position="87"/>
        <end position="109"/>
    </location>
</feature>